<dbReference type="OrthoDB" id="7788152at2759"/>
<name>A0A1J1IRA7_9DIPT</name>
<evidence type="ECO:0000256" key="2">
    <source>
        <dbReference type="SAM" id="SignalP"/>
    </source>
</evidence>
<dbReference type="Proteomes" id="UP000183832">
    <property type="component" value="Unassembled WGS sequence"/>
</dbReference>
<evidence type="ECO:0000256" key="1">
    <source>
        <dbReference type="SAM" id="Coils"/>
    </source>
</evidence>
<keyword evidence="1" id="KW-0175">Coiled coil</keyword>
<accession>A0A1J1IRA7</accession>
<feature type="chain" id="PRO_5009619177" evidence="2">
    <location>
        <begin position="21"/>
        <end position="302"/>
    </location>
</feature>
<proteinExistence type="predicted"/>
<dbReference type="EMBL" id="CVRI01000058">
    <property type="protein sequence ID" value="CRL02763.1"/>
    <property type="molecule type" value="Genomic_DNA"/>
</dbReference>
<keyword evidence="4" id="KW-1185">Reference proteome</keyword>
<reference evidence="3 4" key="1">
    <citation type="submission" date="2015-04" db="EMBL/GenBank/DDBJ databases">
        <authorList>
            <person name="Syromyatnikov M.Y."/>
            <person name="Popov V.N."/>
        </authorList>
    </citation>
    <scope>NUCLEOTIDE SEQUENCE [LARGE SCALE GENOMIC DNA]</scope>
</reference>
<feature type="coiled-coil region" evidence="1">
    <location>
        <begin position="249"/>
        <end position="276"/>
    </location>
</feature>
<evidence type="ECO:0000313" key="4">
    <source>
        <dbReference type="Proteomes" id="UP000183832"/>
    </source>
</evidence>
<protein>
    <submittedName>
        <fullName evidence="3">CLUMA_CG016114, isoform A</fullName>
    </submittedName>
</protein>
<gene>
    <name evidence="3" type="ORF">CLUMA_CG016114</name>
</gene>
<evidence type="ECO:0000313" key="3">
    <source>
        <dbReference type="EMBL" id="CRL02763.1"/>
    </source>
</evidence>
<feature type="signal peptide" evidence="2">
    <location>
        <begin position="1"/>
        <end position="20"/>
    </location>
</feature>
<sequence>MFMKSLSGFVIISIFAATECKPSTLDVGNNCVALYLKDQKKLEEDFPTSVDIDASKCRLVMPIIIKAFEAALCSKLLDHKSVKADCVVDKLKSEGALEYMLMQEVILMTKGLEEDDMKMRIEDIKEKLRNIFEDAAKVCESDPTYAGLFDDILEIKNESLSVLRQNYCFTKFVIESKLIDVDNIEINPKKIATSNIDCQTLIKNNRIEREKKLLDTLKTRNLSKDQTQCIIDKFQIERAFDSNLALEVLDQLDITLEEKRINREKIAKQLENFIKAVFMCAGRVSGNHKAKNSSEPISIMHF</sequence>
<organism evidence="3 4">
    <name type="scientific">Clunio marinus</name>
    <dbReference type="NCBI Taxonomy" id="568069"/>
    <lineage>
        <taxon>Eukaryota</taxon>
        <taxon>Metazoa</taxon>
        <taxon>Ecdysozoa</taxon>
        <taxon>Arthropoda</taxon>
        <taxon>Hexapoda</taxon>
        <taxon>Insecta</taxon>
        <taxon>Pterygota</taxon>
        <taxon>Neoptera</taxon>
        <taxon>Endopterygota</taxon>
        <taxon>Diptera</taxon>
        <taxon>Nematocera</taxon>
        <taxon>Chironomoidea</taxon>
        <taxon>Chironomidae</taxon>
        <taxon>Clunio</taxon>
    </lineage>
</organism>
<keyword evidence="2" id="KW-0732">Signal</keyword>
<dbReference type="AlphaFoldDB" id="A0A1J1IRA7"/>